<accession>A0AAW1LX24</accession>
<comment type="caution">
    <text evidence="1">The sequence shown here is derived from an EMBL/GenBank/DDBJ whole genome shotgun (WGS) entry which is preliminary data.</text>
</comment>
<name>A0AAW1LX24_POPJA</name>
<gene>
    <name evidence="1" type="ORF">QE152_g9745</name>
</gene>
<dbReference type="AlphaFoldDB" id="A0AAW1LX24"/>
<evidence type="ECO:0000313" key="1">
    <source>
        <dbReference type="EMBL" id="KAK9738578.1"/>
    </source>
</evidence>
<reference evidence="1 2" key="1">
    <citation type="journal article" date="2024" name="BMC Genomics">
        <title>De novo assembly and annotation of Popillia japonica's genome with initial clues to its potential as an invasive pest.</title>
        <authorList>
            <person name="Cucini C."/>
            <person name="Boschi S."/>
            <person name="Funari R."/>
            <person name="Cardaioli E."/>
            <person name="Iannotti N."/>
            <person name="Marturano G."/>
            <person name="Paoli F."/>
            <person name="Bruttini M."/>
            <person name="Carapelli A."/>
            <person name="Frati F."/>
            <person name="Nardi F."/>
        </authorList>
    </citation>
    <scope>NUCLEOTIDE SEQUENCE [LARGE SCALE GENOMIC DNA]</scope>
    <source>
        <strain evidence="1">DMR45628</strain>
    </source>
</reference>
<evidence type="ECO:0000313" key="2">
    <source>
        <dbReference type="Proteomes" id="UP001458880"/>
    </source>
</evidence>
<protein>
    <submittedName>
        <fullName evidence="1">Uncharacterized protein</fullName>
    </submittedName>
</protein>
<proteinExistence type="predicted"/>
<keyword evidence="2" id="KW-1185">Reference proteome</keyword>
<dbReference type="EMBL" id="JASPKY010000085">
    <property type="protein sequence ID" value="KAK9738578.1"/>
    <property type="molecule type" value="Genomic_DNA"/>
</dbReference>
<dbReference type="Proteomes" id="UP001458880">
    <property type="component" value="Unassembled WGS sequence"/>
</dbReference>
<organism evidence="1 2">
    <name type="scientific">Popillia japonica</name>
    <name type="common">Japanese beetle</name>
    <dbReference type="NCBI Taxonomy" id="7064"/>
    <lineage>
        <taxon>Eukaryota</taxon>
        <taxon>Metazoa</taxon>
        <taxon>Ecdysozoa</taxon>
        <taxon>Arthropoda</taxon>
        <taxon>Hexapoda</taxon>
        <taxon>Insecta</taxon>
        <taxon>Pterygota</taxon>
        <taxon>Neoptera</taxon>
        <taxon>Endopterygota</taxon>
        <taxon>Coleoptera</taxon>
        <taxon>Polyphaga</taxon>
        <taxon>Scarabaeiformia</taxon>
        <taxon>Scarabaeidae</taxon>
        <taxon>Rutelinae</taxon>
        <taxon>Popillia</taxon>
    </lineage>
</organism>
<sequence>MDGIRANTNIKRERSNHSVVASLVMDGIRANTNIKRERAMCVVLERRPDGRTRDTSATANPEGRSNALLTVRCPGVPGQYWHRANTQRRALFSLLGHVFTVNP</sequence>